<dbReference type="GO" id="GO:0035091">
    <property type="term" value="F:phosphatidylinositol binding"/>
    <property type="evidence" value="ECO:0007669"/>
    <property type="project" value="InterPro"/>
</dbReference>
<dbReference type="FunFam" id="3.40.850.10:FF:000021">
    <property type="entry name" value="kinesin-like protein KIF16B isoform X1"/>
    <property type="match status" value="1"/>
</dbReference>
<dbReference type="Pfam" id="PF00787">
    <property type="entry name" value="PX"/>
    <property type="match status" value="1"/>
</dbReference>
<feature type="domain" description="Kinesin motor" evidence="8">
    <location>
        <begin position="3"/>
        <end position="350"/>
    </location>
</feature>
<gene>
    <name evidence="10" type="ORF">OXX778_LOCUS12250</name>
</gene>
<dbReference type="GO" id="GO:0008017">
    <property type="term" value="F:microtubule binding"/>
    <property type="evidence" value="ECO:0007669"/>
    <property type="project" value="InterPro"/>
</dbReference>
<dbReference type="SUPFAM" id="SSF52540">
    <property type="entry name" value="P-loop containing nucleoside triphosphate hydrolases"/>
    <property type="match status" value="1"/>
</dbReference>
<comment type="similarity">
    <text evidence="5">Belongs to the TRAFAC class myosin-kinesin ATPase superfamily. Kinesin family.</text>
</comment>
<dbReference type="GO" id="GO:0005524">
    <property type="term" value="F:ATP binding"/>
    <property type="evidence" value="ECO:0007669"/>
    <property type="project" value="UniProtKB-UniRule"/>
</dbReference>
<feature type="binding site" evidence="5">
    <location>
        <begin position="93"/>
        <end position="100"/>
    </location>
    <ligand>
        <name>ATP</name>
        <dbReference type="ChEBI" id="CHEBI:30616"/>
    </ligand>
</feature>
<proteinExistence type="inferred from homology"/>
<evidence type="ECO:0000256" key="1">
    <source>
        <dbReference type="ARBA" id="ARBA00022741"/>
    </source>
</evidence>
<feature type="non-terminal residue" evidence="10">
    <location>
        <position position="1"/>
    </location>
</feature>
<dbReference type="PROSITE" id="PS50067">
    <property type="entry name" value="KINESIN_MOTOR_2"/>
    <property type="match status" value="1"/>
</dbReference>
<dbReference type="Gene3D" id="3.40.850.10">
    <property type="entry name" value="Kinesin motor domain"/>
    <property type="match status" value="1"/>
</dbReference>
<feature type="coiled-coil region" evidence="6">
    <location>
        <begin position="929"/>
        <end position="967"/>
    </location>
</feature>
<dbReference type="PANTHER" id="PTHR47117:SF6">
    <property type="entry name" value="KINESIN-LIKE PROTEIN KIF16B"/>
    <property type="match status" value="1"/>
</dbReference>
<dbReference type="InterPro" id="IPR001683">
    <property type="entry name" value="PX_dom"/>
</dbReference>
<comment type="caution">
    <text evidence="10">The sequence shown here is derived from an EMBL/GenBank/DDBJ whole genome shotgun (WGS) entry which is preliminary data.</text>
</comment>
<keyword evidence="3 6" id="KW-0175">Coiled coil</keyword>
<reference evidence="10" key="1">
    <citation type="submission" date="2021-02" db="EMBL/GenBank/DDBJ databases">
        <authorList>
            <person name="Nowell W R."/>
        </authorList>
    </citation>
    <scope>NUCLEOTIDE SEQUENCE</scope>
    <source>
        <strain evidence="10">Ploen Becks lab</strain>
    </source>
</reference>
<dbReference type="InterPro" id="IPR001752">
    <property type="entry name" value="Kinesin_motor_dom"/>
</dbReference>
<name>A0A814APR9_9BILA</name>
<dbReference type="Pfam" id="PF00225">
    <property type="entry name" value="Kinesin"/>
    <property type="match status" value="1"/>
</dbReference>
<keyword evidence="7" id="KW-1133">Transmembrane helix</keyword>
<dbReference type="InterPro" id="IPR036871">
    <property type="entry name" value="PX_dom_sf"/>
</dbReference>
<evidence type="ECO:0000256" key="3">
    <source>
        <dbReference type="ARBA" id="ARBA00023054"/>
    </source>
</evidence>
<evidence type="ECO:0000313" key="10">
    <source>
        <dbReference type="EMBL" id="CAF0917996.1"/>
    </source>
</evidence>
<evidence type="ECO:0000259" key="9">
    <source>
        <dbReference type="PROSITE" id="PS50195"/>
    </source>
</evidence>
<dbReference type="CDD" id="cd01365">
    <property type="entry name" value="KISc_KIF1A_KIF1B"/>
    <property type="match status" value="1"/>
</dbReference>
<dbReference type="InterPro" id="IPR027417">
    <property type="entry name" value="P-loop_NTPase"/>
</dbReference>
<evidence type="ECO:0000256" key="7">
    <source>
        <dbReference type="SAM" id="Phobius"/>
    </source>
</evidence>
<evidence type="ECO:0000256" key="2">
    <source>
        <dbReference type="ARBA" id="ARBA00022840"/>
    </source>
</evidence>
<organism evidence="10 11">
    <name type="scientific">Brachionus calyciflorus</name>
    <dbReference type="NCBI Taxonomy" id="104777"/>
    <lineage>
        <taxon>Eukaryota</taxon>
        <taxon>Metazoa</taxon>
        <taxon>Spiralia</taxon>
        <taxon>Gnathifera</taxon>
        <taxon>Rotifera</taxon>
        <taxon>Eurotatoria</taxon>
        <taxon>Monogononta</taxon>
        <taxon>Pseudotrocha</taxon>
        <taxon>Ploima</taxon>
        <taxon>Brachionidae</taxon>
        <taxon>Brachionus</taxon>
    </lineage>
</organism>
<feature type="coiled-coil region" evidence="6">
    <location>
        <begin position="1023"/>
        <end position="1057"/>
    </location>
</feature>
<feature type="coiled-coil region" evidence="6">
    <location>
        <begin position="607"/>
        <end position="648"/>
    </location>
</feature>
<keyword evidence="7" id="KW-0812">Transmembrane</keyword>
<evidence type="ECO:0000256" key="4">
    <source>
        <dbReference type="ARBA" id="ARBA00023175"/>
    </source>
</evidence>
<dbReference type="PRINTS" id="PR00380">
    <property type="entry name" value="KINESINHEAVY"/>
</dbReference>
<evidence type="ECO:0000313" key="11">
    <source>
        <dbReference type="Proteomes" id="UP000663879"/>
    </source>
</evidence>
<dbReference type="GO" id="GO:0003777">
    <property type="term" value="F:microtubule motor activity"/>
    <property type="evidence" value="ECO:0007669"/>
    <property type="project" value="InterPro"/>
</dbReference>
<evidence type="ECO:0000256" key="5">
    <source>
        <dbReference type="PROSITE-ProRule" id="PRU00283"/>
    </source>
</evidence>
<keyword evidence="1 5" id="KW-0547">Nucleotide-binding</keyword>
<keyword evidence="4 5" id="KW-0505">Motor protein</keyword>
<evidence type="ECO:0000256" key="6">
    <source>
        <dbReference type="SAM" id="Coils"/>
    </source>
</evidence>
<feature type="coiled-coil region" evidence="6">
    <location>
        <begin position="692"/>
        <end position="872"/>
    </location>
</feature>
<dbReference type="PROSITE" id="PS50195">
    <property type="entry name" value="PX"/>
    <property type="match status" value="1"/>
</dbReference>
<dbReference type="GO" id="GO:0007018">
    <property type="term" value="P:microtubule-based movement"/>
    <property type="evidence" value="ECO:0007669"/>
    <property type="project" value="InterPro"/>
</dbReference>
<dbReference type="InterPro" id="IPR019821">
    <property type="entry name" value="Kinesin_motor_CS"/>
</dbReference>
<protein>
    <submittedName>
        <fullName evidence="10">Uncharacterized protein</fullName>
    </submittedName>
</protein>
<dbReference type="Proteomes" id="UP000663879">
    <property type="component" value="Unassembled WGS sequence"/>
</dbReference>
<dbReference type="PROSITE" id="PS00411">
    <property type="entry name" value="KINESIN_MOTOR_1"/>
    <property type="match status" value="1"/>
</dbReference>
<keyword evidence="2 5" id="KW-0067">ATP-binding</keyword>
<feature type="domain" description="PX" evidence="9">
    <location>
        <begin position="1197"/>
        <end position="1320"/>
    </location>
</feature>
<keyword evidence="11" id="KW-1185">Reference proteome</keyword>
<feature type="transmembrane region" description="Helical" evidence="7">
    <location>
        <begin position="1550"/>
        <end position="1573"/>
    </location>
</feature>
<sequence length="1668" mass="194236">MASVKVAVRVRPFNDRELSMESKCIIKMEGCKTSIINETQTLPSKEFVYDASYWSFDKNDPNFVSQIDVYNDLGQTTLNNAFEGYNACVCAYGQTGSGKSYSMMGASNNPELEGLIPRICKNLFDRINSDNKSHQITYRCEVSYLEIYNEKVRDLLRSQDKGLSQNLKVREHPKTGVYVQDLSQHTVLNFDDIDELLERGNLNRTVASTNMNDMSSRSHAIFTIKFSQAKIVENCPCETVSKINLVDLAGSERADSTGATGIRLKEGGNINKSLLTFINVISTLADLSSQPSEQGKKHYIPYRDSVLTWLLKDSLGGNSKTVILAAISPADVNYGETLSTLRYANRAKNIINKPTVNEDPNVKLIRELRAEIVRLKGLLQSSGISSEKFMIQTEEDYEERNDLIKQIEISEYKVDELTNQCKCKWSKCHAIFDEYENIEIVKNDNNGLTLQSTKSPYLVCIDITDFNFSIYPLKEGINVLNGLIPNDENDHNLNNTEITNQIYLNYSEMNKKHCYIKCAFSKSWFKLLSKNSNFICQINEKNLNEEPDQIYEIKNDDFILLGKRFIFQFKNLNQEIVSSQNESSFEIFKSFFNGDKLKLDNRDKIEIDEFKEKLKKAEFIIDEQRKQIQNMNEQIELNNTEMNKLKQISMKYSNMSPNVTSPASTSLNSLCISENDLNSMNIKESERQQEIISKELDEREAMQNILEKFEREEKLLSDCMKDLNKQQHNQLKSFLFELQNLRLKEQELDQELKRQKSELEKSIEKLNDKREFKLSELNKSREKILQNKQLIDLKLKMSQMTNYEIDLEERINELKEAVNEDKTELEKLNTQLSIKKMYSFEDNQNIKMEDLIQMELNSLNRARNELEKVRKTKFESYILIENEFKKAKEQMLQEFENEPTLLAFKIELENLISKEDDLKKFLQNCLYENDEEKCLIENELSELVELKEQMEHKMDELRNDNSKRIEKIMEQEYQGLEELKKHDLEEIKHDEERINLLYESSTKYLIDSIQNLNQSIIYKKTELKNLQLDAQTQNKKMNQLLAELEVMENKRLIEENKIFLKELQIANEIKTDFEKLTNQITKLESFYRRKIDETLIKKENLKPKICQIVGNYRGIQIYEADFSPKIPFTENSSLKSNSSNLFTDISKQITIDTDSALSNGTSSPDSSATSPNGLLIRSVRRESQEIKFQTNLCKILGIQIEINESFLFGKKSWDEHYEYLIEIRLNEDKWFIFRRYSKIRQLHEQMCLLYPSLNRLVFPMRLVFNVMEKQRLLERQLQLEHYLNCFLEILLNDPSCPIWVENFVQEKHVMNSISMTSLNSSVYSSSAMSNNSLNNNAHSSTINRSLLCSFCPFFEQNQQDLNYEKKNNGKKSLSVILALATMLNLSDNIESCFLNKKITNSIVCDDLNANLNQILILNKSYDLKRYDKIIFGPIFKNQILHRENLIDTIDFYTKINQTTIDISYLYLKGIDISLFQNISFTKIIANLYFYDSRIDIYSKNSFEESCNSSVVSTSPQSFELSTELNSQINILAIKNCENIIIDSNLLNKKLLHFTTMIAFSGLVLNCMNYLFSIINYTYPMEKHPFILLEDSLILTLDSTFFIKGIYALNEFINKIVFLIAILEIDIKLIIELRQLSRKESCLRKTSSMKRQSIELRNLKATLSNSLFN</sequence>
<dbReference type="EMBL" id="CAJNOC010002191">
    <property type="protein sequence ID" value="CAF0917996.1"/>
    <property type="molecule type" value="Genomic_DNA"/>
</dbReference>
<accession>A0A814APR9</accession>
<dbReference type="Gene3D" id="3.30.1520.10">
    <property type="entry name" value="Phox-like domain"/>
    <property type="match status" value="1"/>
</dbReference>
<dbReference type="SMART" id="SM00129">
    <property type="entry name" value="KISc"/>
    <property type="match status" value="1"/>
</dbReference>
<evidence type="ECO:0000259" key="8">
    <source>
        <dbReference type="PROSITE" id="PS50067"/>
    </source>
</evidence>
<dbReference type="PANTHER" id="PTHR47117">
    <property type="entry name" value="STAR-RELATED LIPID TRANSFER PROTEIN 9"/>
    <property type="match status" value="1"/>
</dbReference>
<dbReference type="SUPFAM" id="SSF64268">
    <property type="entry name" value="PX domain"/>
    <property type="match status" value="1"/>
</dbReference>
<dbReference type="InterPro" id="IPR036961">
    <property type="entry name" value="Kinesin_motor_dom_sf"/>
</dbReference>
<dbReference type="OrthoDB" id="3176171at2759"/>
<keyword evidence="7" id="KW-0472">Membrane</keyword>